<evidence type="ECO:0000256" key="2">
    <source>
        <dbReference type="SAM" id="Phobius"/>
    </source>
</evidence>
<feature type="transmembrane region" description="Helical" evidence="2">
    <location>
        <begin position="66"/>
        <end position="86"/>
    </location>
</feature>
<reference evidence="3" key="1">
    <citation type="journal article" date="2007" name="PLoS ONE">
        <title>The first genome sequence of an elite grapevine cultivar (Pinot noir Vitis vinifera L.): coping with a highly heterozygous genome.</title>
        <authorList>
            <person name="Velasco R."/>
            <person name="Zharkikh A."/>
            <person name="Troggio M."/>
            <person name="Cartwright D.A."/>
            <person name="Cestaro A."/>
            <person name="Pruss D."/>
            <person name="Pindo M."/>
            <person name="FitzGerald L.M."/>
            <person name="Vezzulli S."/>
            <person name="Reid J."/>
            <person name="Malacarne G."/>
            <person name="Iliev D."/>
            <person name="Coppola G."/>
            <person name="Wardell B."/>
            <person name="Micheletti D."/>
            <person name="Macalma T."/>
            <person name="Facci M."/>
            <person name="Mitchell J.T."/>
            <person name="Perazzolli M."/>
            <person name="Eldredge G."/>
            <person name="Gatto P."/>
            <person name="Oyzerski R."/>
            <person name="Moretto M."/>
            <person name="Gutin N."/>
            <person name="Stefanini M."/>
            <person name="Chen Y."/>
            <person name="Segala C."/>
            <person name="Davenport C."/>
            <person name="Dematte L."/>
            <person name="Mraz A."/>
            <person name="Battilana J."/>
            <person name="Stormo K."/>
            <person name="Costa F."/>
            <person name="Tao Q."/>
            <person name="Si-Ammour A."/>
            <person name="Harkins T."/>
            <person name="Lackey A."/>
            <person name="Perbost C."/>
            <person name="Taillon B."/>
            <person name="Stella A."/>
            <person name="Solovyev V."/>
            <person name="Fawcett J.A."/>
            <person name="Sterck L."/>
            <person name="Vandepoele K."/>
            <person name="Grando S.M."/>
            <person name="Toppo S."/>
            <person name="Moser C."/>
            <person name="Lanchbury J."/>
            <person name="Bogden R."/>
            <person name="Skolnick M."/>
            <person name="Sgaramella V."/>
            <person name="Bhatnagar S.K."/>
            <person name="Fontana P."/>
            <person name="Gutin A."/>
            <person name="Van de Peer Y."/>
            <person name="Salamini F."/>
            <person name="Viola R."/>
        </authorList>
    </citation>
    <scope>NUCLEOTIDE SEQUENCE</scope>
</reference>
<keyword evidence="2" id="KW-1133">Transmembrane helix</keyword>
<dbReference type="AlphaFoldDB" id="A5ARH0"/>
<gene>
    <name evidence="3" type="ORF">VITISV_041120</name>
</gene>
<keyword evidence="2" id="KW-0812">Transmembrane</keyword>
<organism evidence="3">
    <name type="scientific">Vitis vinifera</name>
    <name type="common">Grape</name>
    <dbReference type="NCBI Taxonomy" id="29760"/>
    <lineage>
        <taxon>Eukaryota</taxon>
        <taxon>Viridiplantae</taxon>
        <taxon>Streptophyta</taxon>
        <taxon>Embryophyta</taxon>
        <taxon>Tracheophyta</taxon>
        <taxon>Spermatophyta</taxon>
        <taxon>Magnoliopsida</taxon>
        <taxon>eudicotyledons</taxon>
        <taxon>Gunneridae</taxon>
        <taxon>Pentapetalae</taxon>
        <taxon>rosids</taxon>
        <taxon>Vitales</taxon>
        <taxon>Vitaceae</taxon>
        <taxon>Viteae</taxon>
        <taxon>Vitis</taxon>
    </lineage>
</organism>
<evidence type="ECO:0000256" key="1">
    <source>
        <dbReference type="SAM" id="MobiDB-lite"/>
    </source>
</evidence>
<feature type="region of interest" description="Disordered" evidence="1">
    <location>
        <begin position="34"/>
        <end position="57"/>
    </location>
</feature>
<accession>A5ARH0</accession>
<feature type="transmembrane region" description="Helical" evidence="2">
    <location>
        <begin position="98"/>
        <end position="119"/>
    </location>
</feature>
<keyword evidence="2" id="KW-0472">Membrane</keyword>
<sequence>MGWGGQMGHERGQWSRGWLAEEDTNKGKEISGVFSSSGGIQSRGLRKAEGCGEHPGERDSENFSKLVLAGASAGWCWLLAGAGYWLVLVLAGVGASCWLVLVLASAGAGYWLVLVLAGAGAGWRRRCRRGEVVIVLEPGAGGNKLEEDEVLGLGLRWVFEPAPVSFGFGLGLVHQAQVCDQVSPLGLPIAWMWT</sequence>
<proteinExistence type="predicted"/>
<feature type="compositionally biased region" description="Basic and acidic residues" evidence="1">
    <location>
        <begin position="46"/>
        <end position="57"/>
    </location>
</feature>
<dbReference type="EMBL" id="AM432988">
    <property type="protein sequence ID" value="CAN69325.1"/>
    <property type="molecule type" value="Genomic_DNA"/>
</dbReference>
<protein>
    <submittedName>
        <fullName evidence="3">Uncharacterized protein</fullName>
    </submittedName>
</protein>
<evidence type="ECO:0000313" key="3">
    <source>
        <dbReference type="EMBL" id="CAN69325.1"/>
    </source>
</evidence>
<name>A5ARH0_VITVI</name>